<evidence type="ECO:0000256" key="3">
    <source>
        <dbReference type="ARBA" id="ARBA00022692"/>
    </source>
</evidence>
<accession>A0A0C5VFL8</accession>
<name>A0A0C5VFL8_9GAMM</name>
<dbReference type="InterPro" id="IPR050638">
    <property type="entry name" value="AA-Vitamin_Transporters"/>
</dbReference>
<evidence type="ECO:0000259" key="7">
    <source>
        <dbReference type="Pfam" id="PF00892"/>
    </source>
</evidence>
<keyword evidence="4 6" id="KW-1133">Transmembrane helix</keyword>
<dbReference type="KEGG" id="gsn:YC6258_01304"/>
<keyword evidence="5 6" id="KW-0472">Membrane</keyword>
<feature type="transmembrane region" description="Helical" evidence="6">
    <location>
        <begin position="30"/>
        <end position="51"/>
    </location>
</feature>
<dbReference type="SUPFAM" id="SSF103481">
    <property type="entry name" value="Multidrug resistance efflux transporter EmrE"/>
    <property type="match status" value="2"/>
</dbReference>
<feature type="domain" description="EamA" evidence="7">
    <location>
        <begin position="3"/>
        <end position="131"/>
    </location>
</feature>
<dbReference type="AlphaFoldDB" id="A0A0C5VFL8"/>
<organism evidence="8 9">
    <name type="scientific">Gynuella sunshinyii YC6258</name>
    <dbReference type="NCBI Taxonomy" id="1445510"/>
    <lineage>
        <taxon>Bacteria</taxon>
        <taxon>Pseudomonadati</taxon>
        <taxon>Pseudomonadota</taxon>
        <taxon>Gammaproteobacteria</taxon>
        <taxon>Oceanospirillales</taxon>
        <taxon>Saccharospirillaceae</taxon>
        <taxon>Gynuella</taxon>
    </lineage>
</organism>
<evidence type="ECO:0000256" key="2">
    <source>
        <dbReference type="ARBA" id="ARBA00007362"/>
    </source>
</evidence>
<evidence type="ECO:0000256" key="4">
    <source>
        <dbReference type="ARBA" id="ARBA00022989"/>
    </source>
</evidence>
<evidence type="ECO:0000256" key="1">
    <source>
        <dbReference type="ARBA" id="ARBA00004141"/>
    </source>
</evidence>
<evidence type="ECO:0000313" key="9">
    <source>
        <dbReference type="Proteomes" id="UP000032266"/>
    </source>
</evidence>
<evidence type="ECO:0000256" key="5">
    <source>
        <dbReference type="ARBA" id="ARBA00023136"/>
    </source>
</evidence>
<keyword evidence="3 6" id="KW-0812">Transmembrane</keyword>
<feature type="transmembrane region" description="Helical" evidence="6">
    <location>
        <begin position="139"/>
        <end position="160"/>
    </location>
</feature>
<keyword evidence="9" id="KW-1185">Reference proteome</keyword>
<evidence type="ECO:0000313" key="8">
    <source>
        <dbReference type="EMBL" id="AJQ93352.1"/>
    </source>
</evidence>
<dbReference type="InterPro" id="IPR037185">
    <property type="entry name" value="EmrE-like"/>
</dbReference>
<dbReference type="PANTHER" id="PTHR32322">
    <property type="entry name" value="INNER MEMBRANE TRANSPORTER"/>
    <property type="match status" value="1"/>
</dbReference>
<dbReference type="HOGENOM" id="CLU_033863_10_3_6"/>
<dbReference type="STRING" id="1445510.YC6258_01304"/>
<comment type="subcellular location">
    <subcellularLocation>
        <location evidence="1">Membrane</location>
        <topology evidence="1">Multi-pass membrane protein</topology>
    </subcellularLocation>
</comment>
<sequence>MALIVFFSLIWSSAFIVGKIPVTEIGAVGTLLFRFLISSIVLLPVCIFHPVSLWHWKTVRTGIMLGLLNNVLYLGLTFTAMNYISASLVVIIVSCAPFMAMVFASLNGTETISMKKILGTLIALCGVIVVTRADASGVSLPGILFAVSGTAAFAYGTVSFHKSATSLSMLHLNFWQSLTAVPVLLLILPFLPHALILPTLISAAAIFYLALAVTIGGMGLWLILIRRNGASTAASYHLLNPVSGLLLSAILLGTPIEPRAILGAIIIAAGLYITNRQQ</sequence>
<dbReference type="OrthoDB" id="9809509at2"/>
<dbReference type="EMBL" id="CP007142">
    <property type="protein sequence ID" value="AJQ93352.1"/>
    <property type="molecule type" value="Genomic_DNA"/>
</dbReference>
<dbReference type="PANTHER" id="PTHR32322:SF2">
    <property type="entry name" value="EAMA DOMAIN-CONTAINING PROTEIN"/>
    <property type="match status" value="1"/>
</dbReference>
<reference evidence="8 9" key="1">
    <citation type="submission" date="2014-01" db="EMBL/GenBank/DDBJ databases">
        <title>Full genme sequencing of cellulolytic bacterium Gynuella sunshinyii YC6258T gen. nov., sp. nov.</title>
        <authorList>
            <person name="Khan H."/>
            <person name="Chung E.J."/>
            <person name="Chung Y.R."/>
        </authorList>
    </citation>
    <scope>NUCLEOTIDE SEQUENCE [LARGE SCALE GENOMIC DNA]</scope>
    <source>
        <strain evidence="8 9">YC6258</strain>
    </source>
</reference>
<protein>
    <recommendedName>
        <fullName evidence="7">EamA domain-containing protein</fullName>
    </recommendedName>
</protein>
<feature type="transmembrane region" description="Helical" evidence="6">
    <location>
        <begin position="117"/>
        <end position="133"/>
    </location>
</feature>
<dbReference type="Pfam" id="PF00892">
    <property type="entry name" value="EamA"/>
    <property type="match status" value="2"/>
</dbReference>
<dbReference type="RefSeq" id="WP_052830093.1">
    <property type="nucleotide sequence ID" value="NZ_CP007142.1"/>
</dbReference>
<gene>
    <name evidence="8" type="ORF">YC6258_01304</name>
</gene>
<feature type="transmembrane region" description="Helical" evidence="6">
    <location>
        <begin position="197"/>
        <end position="224"/>
    </location>
</feature>
<dbReference type="Proteomes" id="UP000032266">
    <property type="component" value="Chromosome"/>
</dbReference>
<feature type="transmembrane region" description="Helical" evidence="6">
    <location>
        <begin position="172"/>
        <end position="191"/>
    </location>
</feature>
<proteinExistence type="inferred from homology"/>
<feature type="domain" description="EamA" evidence="7">
    <location>
        <begin position="141"/>
        <end position="275"/>
    </location>
</feature>
<dbReference type="InterPro" id="IPR000620">
    <property type="entry name" value="EamA_dom"/>
</dbReference>
<evidence type="ECO:0000256" key="6">
    <source>
        <dbReference type="SAM" id="Phobius"/>
    </source>
</evidence>
<comment type="similarity">
    <text evidence="2">Belongs to the EamA transporter family.</text>
</comment>
<dbReference type="GO" id="GO:0016020">
    <property type="term" value="C:membrane"/>
    <property type="evidence" value="ECO:0007669"/>
    <property type="project" value="UniProtKB-SubCell"/>
</dbReference>